<comment type="catalytic activity">
    <reaction evidence="6">
        <text>3',5'-cyclic CMP + H2O = CMP + H(+)</text>
        <dbReference type="Rhea" id="RHEA:72675"/>
        <dbReference type="ChEBI" id="CHEBI:15377"/>
        <dbReference type="ChEBI" id="CHEBI:15378"/>
        <dbReference type="ChEBI" id="CHEBI:58003"/>
        <dbReference type="ChEBI" id="CHEBI:60377"/>
    </reaction>
    <physiologicalReaction direction="left-to-right" evidence="6">
        <dbReference type="Rhea" id="RHEA:72676"/>
    </physiologicalReaction>
</comment>
<dbReference type="InterPro" id="IPR052159">
    <property type="entry name" value="Competence_DNA_uptake"/>
</dbReference>
<dbReference type="NCBIfam" id="TIGR00361">
    <property type="entry name" value="ComEC_Rec2"/>
    <property type="match status" value="1"/>
</dbReference>
<accession>A0A0U4WEH3</accession>
<name>A0A0U4WEH3_9BACL</name>
<dbReference type="Proteomes" id="UP000217696">
    <property type="component" value="Chromosome"/>
</dbReference>
<dbReference type="GO" id="GO:0005886">
    <property type="term" value="C:plasma membrane"/>
    <property type="evidence" value="ECO:0007669"/>
    <property type="project" value="UniProtKB-SubCell"/>
</dbReference>
<dbReference type="InterPro" id="IPR035681">
    <property type="entry name" value="ComA-like_MBL"/>
</dbReference>
<dbReference type="EMBL" id="AP017312">
    <property type="protein sequence ID" value="BAU27160.1"/>
    <property type="molecule type" value="Genomic_DNA"/>
</dbReference>
<dbReference type="InterPro" id="IPR025405">
    <property type="entry name" value="DUF4131"/>
</dbReference>
<reference evidence="9 10" key="1">
    <citation type="submission" date="2015-12" db="EMBL/GenBank/DDBJ databases">
        <title>Genome sequence of Aneurinibacillus soli.</title>
        <authorList>
            <person name="Lee J.S."/>
            <person name="Lee K.C."/>
            <person name="Kim K.K."/>
            <person name="Lee B.W."/>
        </authorList>
    </citation>
    <scope>NUCLEOTIDE SEQUENCE [LARGE SCALE GENOMIC DNA]</scope>
    <source>
        <strain evidence="9 10">CB4</strain>
    </source>
</reference>
<dbReference type="SMART" id="SM00849">
    <property type="entry name" value="Lactamase_B"/>
    <property type="match status" value="1"/>
</dbReference>
<evidence type="ECO:0000256" key="2">
    <source>
        <dbReference type="ARBA" id="ARBA00022475"/>
    </source>
</evidence>
<dbReference type="Pfam" id="PF00753">
    <property type="entry name" value="Lactamase_B"/>
    <property type="match status" value="1"/>
</dbReference>
<evidence type="ECO:0000256" key="3">
    <source>
        <dbReference type="ARBA" id="ARBA00022692"/>
    </source>
</evidence>
<gene>
    <name evidence="9" type="ORF">CB4_01329</name>
</gene>
<evidence type="ECO:0000256" key="7">
    <source>
        <dbReference type="ARBA" id="ARBA00034301"/>
    </source>
</evidence>
<dbReference type="KEGG" id="asoc:CB4_01329"/>
<comment type="catalytic activity">
    <reaction evidence="8">
        <text>3',5'-cyclic UMP + H2O = UMP + H(+)</text>
        <dbReference type="Rhea" id="RHEA:70575"/>
        <dbReference type="ChEBI" id="CHEBI:15377"/>
        <dbReference type="ChEBI" id="CHEBI:15378"/>
        <dbReference type="ChEBI" id="CHEBI:57865"/>
        <dbReference type="ChEBI" id="CHEBI:184387"/>
    </reaction>
    <physiologicalReaction direction="left-to-right" evidence="8">
        <dbReference type="Rhea" id="RHEA:70576"/>
    </physiologicalReaction>
</comment>
<dbReference type="PANTHER" id="PTHR30619">
    <property type="entry name" value="DNA INTERNALIZATION/COMPETENCE PROTEIN COMEC/REC2"/>
    <property type="match status" value="1"/>
</dbReference>
<evidence type="ECO:0000256" key="4">
    <source>
        <dbReference type="ARBA" id="ARBA00022989"/>
    </source>
</evidence>
<comment type="subcellular location">
    <subcellularLocation>
        <location evidence="1">Cell membrane</location>
        <topology evidence="1">Multi-pass membrane protein</topology>
    </subcellularLocation>
</comment>
<organism evidence="9 10">
    <name type="scientific">Aneurinibacillus soli</name>
    <dbReference type="NCBI Taxonomy" id="1500254"/>
    <lineage>
        <taxon>Bacteria</taxon>
        <taxon>Bacillati</taxon>
        <taxon>Bacillota</taxon>
        <taxon>Bacilli</taxon>
        <taxon>Bacillales</taxon>
        <taxon>Paenibacillaceae</taxon>
        <taxon>Aneurinibacillus group</taxon>
        <taxon>Aneurinibacillus</taxon>
    </lineage>
</organism>
<protein>
    <submittedName>
        <fullName evidence="9">ComEC family competence protein</fullName>
    </submittedName>
</protein>
<keyword evidence="10" id="KW-1185">Reference proteome</keyword>
<keyword evidence="3" id="KW-0812">Transmembrane</keyword>
<evidence type="ECO:0000313" key="9">
    <source>
        <dbReference type="EMBL" id="BAU27160.1"/>
    </source>
</evidence>
<dbReference type="AlphaFoldDB" id="A0A0U4WEH3"/>
<dbReference type="SUPFAM" id="SSF56281">
    <property type="entry name" value="Metallo-hydrolase/oxidoreductase"/>
    <property type="match status" value="1"/>
</dbReference>
<dbReference type="InterPro" id="IPR001279">
    <property type="entry name" value="Metallo-B-lactamas"/>
</dbReference>
<dbReference type="InterPro" id="IPR036866">
    <property type="entry name" value="RibonucZ/Hydroxyglut_hydro"/>
</dbReference>
<evidence type="ECO:0000256" key="1">
    <source>
        <dbReference type="ARBA" id="ARBA00004651"/>
    </source>
</evidence>
<dbReference type="Gene3D" id="3.60.15.10">
    <property type="entry name" value="Ribonuclease Z/Hydroxyacylglutathione hydrolase-like"/>
    <property type="match status" value="1"/>
</dbReference>
<keyword evidence="4" id="KW-1133">Transmembrane helix</keyword>
<dbReference type="Pfam" id="PF03772">
    <property type="entry name" value="Competence"/>
    <property type="match status" value="1"/>
</dbReference>
<keyword evidence="2" id="KW-1003">Cell membrane</keyword>
<evidence type="ECO:0000256" key="6">
    <source>
        <dbReference type="ARBA" id="ARBA00034221"/>
    </source>
</evidence>
<evidence type="ECO:0000256" key="5">
    <source>
        <dbReference type="ARBA" id="ARBA00023136"/>
    </source>
</evidence>
<proteinExistence type="predicted"/>
<dbReference type="InterPro" id="IPR004477">
    <property type="entry name" value="ComEC_N"/>
</dbReference>
<evidence type="ECO:0000313" key="10">
    <source>
        <dbReference type="Proteomes" id="UP000217696"/>
    </source>
</evidence>
<sequence length="791" mass="87367">MFVYSLYGLGGLICAAVYTNSVKSALLVLAVGFAVSAGLFVRHAELRRCAIIGVCLFMAAFSYYRLIDSRNVSMLSVGAVTCEGEIVSKVVYDGDRVRFALRVHKVNAQPVTAEETVQVTVRLKNIEEWKRARDVFRYGTQLAGPLELSVPPEPTNPGAFDYVRFLYFQHVHRVGSIEGLNAISYQAPTSSVRGSLVAAQEWLAERLKEMYGPDTEGLLSGFLLGSVTEIDSETYAKFSGLGLTHVIAISGQHIGMFVAALVFLCRLAGLSREHSFRLTMVMLPLYVFLTGASPSAMRALIMGELVLLALLVRRRADGWNVLGVAFLGMTAVDPYVIHQVSFQLSFLVTFGLLLLVPPLQVRLQWMKPAFLRGLVAVTVAATLTSFPLTVYYFHVFSFLSPLINFLFVPFISVCIAPLAALSLVFGAIHPGFGFLAANIVDSVLTPVLHFLYTIESQRLMRIVWKSPSIIWLTLYGLLVAFIALLLYGKIALNRKSWLLCIVLALICASLPYVDRRAEVRITFLDVGQGDAIVIQTQDRVVLIDTGGIPAVPFDGQTWRIRRKPFWPAQDVILPYLYAQGIGKIDQLVMTHGDSDHIGGVPYVLTHVPVRQVISNGDLPRSHLEQEVAALMQAKHISHAAVSGGQVWEEREGVRWRVLNPTGITGSGNNDRSVVLLLEVYGRRILFTGDLEREGELRLLADGMEKVDILKVGHHGSKGSTSEEWLTQIKPDLAIISAGRNNRYGHPHRDTMERLNQADSRIVRTDECGAVTVIVNNKQLGYTTVKNGMTCR</sequence>
<dbReference type="InterPro" id="IPR004797">
    <property type="entry name" value="Competence_ComEC/Rec2"/>
</dbReference>
<dbReference type="CDD" id="cd07731">
    <property type="entry name" value="ComA-like_MBL-fold"/>
    <property type="match status" value="1"/>
</dbReference>
<comment type="function">
    <text evidence="7">Counteracts the endogenous Pycsar antiviral defense system. Phosphodiesterase that enables metal-dependent hydrolysis of host cyclic nucleotide Pycsar defense signals such as cCMP and cUMP.</text>
</comment>
<dbReference type="GO" id="GO:0030420">
    <property type="term" value="P:establishment of competence for transformation"/>
    <property type="evidence" value="ECO:0007669"/>
    <property type="project" value="InterPro"/>
</dbReference>
<dbReference type="NCBIfam" id="TIGR00360">
    <property type="entry name" value="ComEC_N-term"/>
    <property type="match status" value="1"/>
</dbReference>
<evidence type="ECO:0000256" key="8">
    <source>
        <dbReference type="ARBA" id="ARBA00048505"/>
    </source>
</evidence>
<dbReference type="Pfam" id="PF13567">
    <property type="entry name" value="DUF4131"/>
    <property type="match status" value="1"/>
</dbReference>
<dbReference type="PANTHER" id="PTHR30619:SF1">
    <property type="entry name" value="RECOMBINATION PROTEIN 2"/>
    <property type="match status" value="1"/>
</dbReference>
<keyword evidence="5" id="KW-0472">Membrane</keyword>